<name>A0ABM7PS50_SINCY</name>
<dbReference type="EMBL" id="AP024525">
    <property type="protein sequence ID" value="BCT75033.1"/>
    <property type="molecule type" value="Genomic_DNA"/>
</dbReference>
<evidence type="ECO:0000313" key="1">
    <source>
        <dbReference type="EMBL" id="BCT75033.1"/>
    </source>
</evidence>
<organism evidence="1 2">
    <name type="scientific">Sinomonas cyclohexanicum</name>
    <name type="common">Corynebacterium cyclohexanicum</name>
    <dbReference type="NCBI Taxonomy" id="322009"/>
    <lineage>
        <taxon>Bacteria</taxon>
        <taxon>Bacillati</taxon>
        <taxon>Actinomycetota</taxon>
        <taxon>Actinomycetes</taxon>
        <taxon>Micrococcales</taxon>
        <taxon>Micrococcaceae</taxon>
        <taxon>Sinomonas</taxon>
    </lineage>
</organism>
<sequence>MLAGGSMPVSALVFRDWMQQLAPGISAADVCRRSGVKRSTLAQQMVRGKVAETTVVAVARAYGENPVLGLAHFAPYQDLAASTAAPTDAELLSQVPTSRLLTELLVRSGGLPEVPHAHPEATAQPRDGLEGSILEPDVRHWVDAIDDGELRQRVSEAAGIAPQNLSAQLRANRLSPELAVSTAREAGVGLRNGLVVTGLVTATEAGWPREACEDAVRRIPDAELAFMAAERLAALGRSLRRQTSDERAAQRVWDHLG</sequence>
<evidence type="ECO:0008006" key="3">
    <source>
        <dbReference type="Google" id="ProtNLM"/>
    </source>
</evidence>
<gene>
    <name evidence="1" type="ORF">SCMU_08750</name>
</gene>
<dbReference type="Proteomes" id="UP001319861">
    <property type="component" value="Chromosome"/>
</dbReference>
<accession>A0ABM7PS50</accession>
<reference evidence="1 2" key="1">
    <citation type="journal article" date="2021" name="J. Biosci. Bioeng.">
        <title>Identification and characterization of a chc gene cluster responsible for the aromatization pathway of cyclohexanecarboxylate degradation in Sinomonas cyclohexanicum ATCC 51369.</title>
        <authorList>
            <person name="Yamamoto T."/>
            <person name="Hasegawa Y."/>
            <person name="Lau P.C.K."/>
            <person name="Iwaki H."/>
        </authorList>
    </citation>
    <scope>NUCLEOTIDE SEQUENCE [LARGE SCALE GENOMIC DNA]</scope>
    <source>
        <strain evidence="1 2">ATCC 51369</strain>
    </source>
</reference>
<protein>
    <recommendedName>
        <fullName evidence="3">XRE family transcriptional regulator</fullName>
    </recommendedName>
</protein>
<proteinExistence type="predicted"/>
<evidence type="ECO:0000313" key="2">
    <source>
        <dbReference type="Proteomes" id="UP001319861"/>
    </source>
</evidence>
<keyword evidence="2" id="KW-1185">Reference proteome</keyword>